<dbReference type="EMBL" id="JACMYG010000008">
    <property type="protein sequence ID" value="MBC2690150.1"/>
    <property type="molecule type" value="Genomic_DNA"/>
</dbReference>
<dbReference type="PANTHER" id="PTHR35561">
    <property type="entry name" value="RNA 2',3'-CYCLIC PHOSPHODIESTERASE"/>
    <property type="match status" value="1"/>
</dbReference>
<comment type="caution">
    <text evidence="3">The sequence shown here is derived from an EMBL/GenBank/DDBJ whole genome shotgun (WGS) entry which is preliminary data.</text>
</comment>
<evidence type="ECO:0000256" key="1">
    <source>
        <dbReference type="ARBA" id="ARBA00022801"/>
    </source>
</evidence>
<dbReference type="AlphaFoldDB" id="A0A7X1GCY3"/>
<dbReference type="Pfam" id="PF02834">
    <property type="entry name" value="LigT_PEase"/>
    <property type="match status" value="1"/>
</dbReference>
<evidence type="ECO:0000259" key="2">
    <source>
        <dbReference type="Pfam" id="PF02834"/>
    </source>
</evidence>
<dbReference type="PANTHER" id="PTHR35561:SF1">
    <property type="entry name" value="RNA 2',3'-CYCLIC PHOSPHODIESTERASE"/>
    <property type="match status" value="1"/>
</dbReference>
<evidence type="ECO:0000313" key="4">
    <source>
        <dbReference type="Proteomes" id="UP000526003"/>
    </source>
</evidence>
<dbReference type="GO" id="GO:0004113">
    <property type="term" value="F:2',3'-cyclic-nucleotide 3'-phosphodiesterase activity"/>
    <property type="evidence" value="ECO:0007669"/>
    <property type="project" value="InterPro"/>
</dbReference>
<dbReference type="InterPro" id="IPR009097">
    <property type="entry name" value="Cyclic_Pdiesterase"/>
</dbReference>
<keyword evidence="1" id="KW-0378">Hydrolase</keyword>
<dbReference type="RefSeq" id="WP_166592351.1">
    <property type="nucleotide sequence ID" value="NZ_CP090311.1"/>
</dbReference>
<protein>
    <submittedName>
        <fullName evidence="3">RNA 2',3'-cyclic phosphodiesterase</fullName>
    </submittedName>
</protein>
<gene>
    <name evidence="3" type="primary">thpR</name>
    <name evidence="3" type="ORF">H7995_10095</name>
</gene>
<dbReference type="SUPFAM" id="SSF55144">
    <property type="entry name" value="LigT-like"/>
    <property type="match status" value="1"/>
</dbReference>
<dbReference type="NCBIfam" id="TIGR02258">
    <property type="entry name" value="2_5_ligase"/>
    <property type="match status" value="1"/>
</dbReference>
<accession>A0A7X1GCY3</accession>
<name>A0A7X1GCY3_9PSED</name>
<organism evidence="3 4">
    <name type="scientific">Pseudomonas kielensis</name>
    <dbReference type="NCBI Taxonomy" id="2762577"/>
    <lineage>
        <taxon>Bacteria</taxon>
        <taxon>Pseudomonadati</taxon>
        <taxon>Pseudomonadota</taxon>
        <taxon>Gammaproteobacteria</taxon>
        <taxon>Pseudomonadales</taxon>
        <taxon>Pseudomonadaceae</taxon>
        <taxon>Pseudomonas</taxon>
    </lineage>
</organism>
<dbReference type="InterPro" id="IPR014051">
    <property type="entry name" value="Phosphoesterase_HXTX"/>
</dbReference>
<dbReference type="InterPro" id="IPR004175">
    <property type="entry name" value="RNA_CPDase"/>
</dbReference>
<proteinExistence type="predicted"/>
<feature type="domain" description="Phosphoesterase HXTX" evidence="2">
    <location>
        <begin position="18"/>
        <end position="89"/>
    </location>
</feature>
<dbReference type="Proteomes" id="UP000526003">
    <property type="component" value="Unassembled WGS sequence"/>
</dbReference>
<sequence length="178" mass="19930">MHKQPDLPSKRLFFALPCEPAQRRAIAQWRNTLGHLEGRPIAGENFHLTLMFLGEVAVSELPGIYAAAARVCVPGEPLRIRLDQLQAWHRAGMLVLVPGAPAPALLQRVYALHQAMLALGFADVPREYRAHLSLVRDFHAPVPEADIAPDFTLDARRVVLFESHKGRYRALAQWPLEP</sequence>
<keyword evidence="4" id="KW-1185">Reference proteome</keyword>
<dbReference type="GO" id="GO:0008664">
    <property type="term" value="F:RNA 2',3'-cyclic 3'-phosphodiesterase activity"/>
    <property type="evidence" value="ECO:0007669"/>
    <property type="project" value="InterPro"/>
</dbReference>
<dbReference type="Gene3D" id="3.90.1140.10">
    <property type="entry name" value="Cyclic phosphodiesterase"/>
    <property type="match status" value="1"/>
</dbReference>
<evidence type="ECO:0000313" key="3">
    <source>
        <dbReference type="EMBL" id="MBC2690150.1"/>
    </source>
</evidence>
<reference evidence="3 4" key="1">
    <citation type="submission" date="2020-08" db="EMBL/GenBank/DDBJ databases">
        <title>Pseudomonas sp. nov.</title>
        <authorList>
            <person name="Gieschler S."/>
            <person name="Fiedler G."/>
            <person name="Brinks E."/>
            <person name="Boehnlein C."/>
            <person name="Franz C.M.A.P."/>
            <person name="Kabisch J."/>
        </authorList>
    </citation>
    <scope>NUCLEOTIDE SEQUENCE [LARGE SCALE GENOMIC DNA]</scope>
    <source>
        <strain evidence="3 4">MBT-1</strain>
    </source>
</reference>